<dbReference type="GO" id="GO:0005886">
    <property type="term" value="C:plasma membrane"/>
    <property type="evidence" value="ECO:0007669"/>
    <property type="project" value="TreeGrafter"/>
</dbReference>
<evidence type="ECO:0000259" key="7">
    <source>
        <dbReference type="PROSITE" id="PS50111"/>
    </source>
</evidence>
<dbReference type="InterPro" id="IPR003660">
    <property type="entry name" value="HAMP_dom"/>
</dbReference>
<evidence type="ECO:0000259" key="8">
    <source>
        <dbReference type="PROSITE" id="PS50885"/>
    </source>
</evidence>
<sequence length="563" mass="60648">MTWFDNLKITSKLLVAVLLLCGNAGVMGTVALGHMEQIRLATNEVTTSWLPGIHYISDANSNISDFHIAEQQLVSSGDASRKAESEQRLRAEQEKVERNLTQYEATLQLEEDRRLFQDIRVRWTDYLAEHEKVVALAREKDSQGALLSARERRQQGFEALSLKLDELVAFNARSGKEATQRAEAAHEAMRNSILAMCVFSSFLFVVIGLVLSRSISRPLGDAVAVADRIAEGDLTVRIDVRREDEVGLLLTALERMVRKLAQVIGEVREGASALASASSQVSSSSQSLSQGTSEQASSVEETTSSLEQMTASIGQNRSHGRQMEEMAVQGAKDAEEGGRAVKQTVEAMGSIAEKISIIEEIAYQTNLLALNAAIEAARAGEHGKGFAVVATEVRKLAERSRTAAKEISGLATSSVGVATRSGQLLEALVPSIRKTADLVQEVVAASAEQTSGVAQMNKAMQHVEQVTQRNASASEELASTAEEVSSQAQALRELVSFFHVEEASERGWRPASRPPPTGYPGGRAPSAAHGLKAAAAGLGSLAPATQVPLPAVHPDEDREFKRF</sequence>
<feature type="region of interest" description="Disordered" evidence="6">
    <location>
        <begin position="544"/>
        <end position="563"/>
    </location>
</feature>
<dbReference type="Proteomes" id="UP000035579">
    <property type="component" value="Chromosome"/>
</dbReference>
<proteinExistence type="inferred from homology"/>
<evidence type="ECO:0000256" key="3">
    <source>
        <dbReference type="ARBA" id="ARBA00029447"/>
    </source>
</evidence>
<feature type="coiled-coil region" evidence="5">
    <location>
        <begin position="82"/>
        <end position="113"/>
    </location>
</feature>
<feature type="coiled-coil region" evidence="5">
    <location>
        <begin position="456"/>
        <end position="483"/>
    </location>
</feature>
<keyword evidence="2" id="KW-0145">Chemotaxis</keyword>
<dbReference type="SMART" id="SM00304">
    <property type="entry name" value="HAMP"/>
    <property type="match status" value="1"/>
</dbReference>
<keyword evidence="5" id="KW-0175">Coiled coil</keyword>
<name>A0AAC8QIA1_9BACT</name>
<dbReference type="PROSITE" id="PS50111">
    <property type="entry name" value="CHEMOTAXIS_TRANSDUC_2"/>
    <property type="match status" value="1"/>
</dbReference>
<keyword evidence="4" id="KW-0807">Transducer</keyword>
<gene>
    <name evidence="9" type="ORF">AA314_09631</name>
</gene>
<evidence type="ECO:0000256" key="1">
    <source>
        <dbReference type="ARBA" id="ARBA00004370"/>
    </source>
</evidence>
<dbReference type="Pfam" id="PF00015">
    <property type="entry name" value="MCPsignal"/>
    <property type="match status" value="1"/>
</dbReference>
<dbReference type="GO" id="GO:0007165">
    <property type="term" value="P:signal transduction"/>
    <property type="evidence" value="ECO:0007669"/>
    <property type="project" value="UniProtKB-KW"/>
</dbReference>
<dbReference type="RefSeq" id="WP_053067285.1">
    <property type="nucleotide sequence ID" value="NZ_CP011509.1"/>
</dbReference>
<dbReference type="EMBL" id="CP011509">
    <property type="protein sequence ID" value="AKJ08005.1"/>
    <property type="molecule type" value="Genomic_DNA"/>
</dbReference>
<protein>
    <submittedName>
        <fullName evidence="9">Methyl-accepting chemotaxis protein I</fullName>
    </submittedName>
</protein>
<dbReference type="InterPro" id="IPR004090">
    <property type="entry name" value="Chemotax_Me-accpt_rcpt"/>
</dbReference>
<evidence type="ECO:0000256" key="4">
    <source>
        <dbReference type="PROSITE-ProRule" id="PRU00284"/>
    </source>
</evidence>
<accession>A0AAC8QIA1</accession>
<dbReference type="GO" id="GO:0004888">
    <property type="term" value="F:transmembrane signaling receptor activity"/>
    <property type="evidence" value="ECO:0007669"/>
    <property type="project" value="InterPro"/>
</dbReference>
<dbReference type="Pfam" id="PF00672">
    <property type="entry name" value="HAMP"/>
    <property type="match status" value="1"/>
</dbReference>
<comment type="similarity">
    <text evidence="3">Belongs to the methyl-accepting chemotaxis (MCP) protein family.</text>
</comment>
<feature type="region of interest" description="Disordered" evidence="6">
    <location>
        <begin position="504"/>
        <end position="531"/>
    </location>
</feature>
<feature type="compositionally biased region" description="Basic and acidic residues" evidence="6">
    <location>
        <begin position="553"/>
        <end position="563"/>
    </location>
</feature>
<dbReference type="SMART" id="SM00283">
    <property type="entry name" value="MA"/>
    <property type="match status" value="1"/>
</dbReference>
<evidence type="ECO:0000313" key="9">
    <source>
        <dbReference type="EMBL" id="AKJ08005.1"/>
    </source>
</evidence>
<dbReference type="PANTHER" id="PTHR43531">
    <property type="entry name" value="PROTEIN ICFG"/>
    <property type="match status" value="1"/>
</dbReference>
<dbReference type="PROSITE" id="PS50885">
    <property type="entry name" value="HAMP"/>
    <property type="match status" value="1"/>
</dbReference>
<dbReference type="InterPro" id="IPR047347">
    <property type="entry name" value="YvaQ-like_sensor"/>
</dbReference>
<reference evidence="9 10" key="1">
    <citation type="submission" date="2015-05" db="EMBL/GenBank/DDBJ databases">
        <title>Genome assembly of Archangium gephyra DSM 2261.</title>
        <authorList>
            <person name="Sharma G."/>
            <person name="Subramanian S."/>
        </authorList>
    </citation>
    <scope>NUCLEOTIDE SEQUENCE [LARGE SCALE GENOMIC DNA]</scope>
    <source>
        <strain evidence="9 10">DSM 2261</strain>
    </source>
</reference>
<feature type="domain" description="HAMP" evidence="8">
    <location>
        <begin position="213"/>
        <end position="265"/>
    </location>
</feature>
<evidence type="ECO:0000313" key="10">
    <source>
        <dbReference type="Proteomes" id="UP000035579"/>
    </source>
</evidence>
<dbReference type="CDD" id="cd19411">
    <property type="entry name" value="MCP2201-like_sensor"/>
    <property type="match status" value="1"/>
</dbReference>
<dbReference type="InterPro" id="IPR051310">
    <property type="entry name" value="MCP_chemotaxis"/>
</dbReference>
<dbReference type="PRINTS" id="PR00260">
    <property type="entry name" value="CHEMTRNSDUCR"/>
</dbReference>
<comment type="subcellular location">
    <subcellularLocation>
        <location evidence="1">Membrane</location>
    </subcellularLocation>
</comment>
<dbReference type="Pfam" id="PF12729">
    <property type="entry name" value="4HB_MCP_1"/>
    <property type="match status" value="1"/>
</dbReference>
<dbReference type="GO" id="GO:0006935">
    <property type="term" value="P:chemotaxis"/>
    <property type="evidence" value="ECO:0007669"/>
    <property type="project" value="UniProtKB-KW"/>
</dbReference>
<feature type="compositionally biased region" description="Polar residues" evidence="6">
    <location>
        <begin position="291"/>
        <end position="306"/>
    </location>
</feature>
<dbReference type="CDD" id="cd06225">
    <property type="entry name" value="HAMP"/>
    <property type="match status" value="1"/>
</dbReference>
<feature type="domain" description="Methyl-accepting transducer" evidence="7">
    <location>
        <begin position="270"/>
        <end position="485"/>
    </location>
</feature>
<organism evidence="9 10">
    <name type="scientific">Archangium gephyra</name>
    <dbReference type="NCBI Taxonomy" id="48"/>
    <lineage>
        <taxon>Bacteria</taxon>
        <taxon>Pseudomonadati</taxon>
        <taxon>Myxococcota</taxon>
        <taxon>Myxococcia</taxon>
        <taxon>Myxococcales</taxon>
        <taxon>Cystobacterineae</taxon>
        <taxon>Archangiaceae</taxon>
        <taxon>Archangium</taxon>
    </lineage>
</organism>
<dbReference type="KEGG" id="age:AA314_09631"/>
<dbReference type="FunFam" id="1.10.287.950:FF:000001">
    <property type="entry name" value="Methyl-accepting chemotaxis sensory transducer"/>
    <property type="match status" value="1"/>
</dbReference>
<dbReference type="PANTHER" id="PTHR43531:SF11">
    <property type="entry name" value="METHYL-ACCEPTING CHEMOTAXIS PROTEIN 3"/>
    <property type="match status" value="1"/>
</dbReference>
<dbReference type="AlphaFoldDB" id="A0AAC8QIA1"/>
<evidence type="ECO:0000256" key="6">
    <source>
        <dbReference type="SAM" id="MobiDB-lite"/>
    </source>
</evidence>
<evidence type="ECO:0000256" key="2">
    <source>
        <dbReference type="ARBA" id="ARBA00022500"/>
    </source>
</evidence>
<evidence type="ECO:0000256" key="5">
    <source>
        <dbReference type="SAM" id="Coils"/>
    </source>
</evidence>
<dbReference type="InterPro" id="IPR024478">
    <property type="entry name" value="HlyB_4HB_MCP"/>
</dbReference>
<dbReference type="Gene3D" id="1.10.287.950">
    <property type="entry name" value="Methyl-accepting chemotaxis protein"/>
    <property type="match status" value="1"/>
</dbReference>
<feature type="region of interest" description="Disordered" evidence="6">
    <location>
        <begin position="283"/>
        <end position="306"/>
    </location>
</feature>
<dbReference type="InterPro" id="IPR004089">
    <property type="entry name" value="MCPsignal_dom"/>
</dbReference>
<dbReference type="SUPFAM" id="SSF58104">
    <property type="entry name" value="Methyl-accepting chemotaxis protein (MCP) signaling domain"/>
    <property type="match status" value="1"/>
</dbReference>